<reference evidence="1" key="1">
    <citation type="journal article" date="2023" name="GigaByte">
        <title>Genome assembly of the bearded iris, Iris pallida Lam.</title>
        <authorList>
            <person name="Bruccoleri R.E."/>
            <person name="Oakeley E.J."/>
            <person name="Faust A.M.E."/>
            <person name="Altorfer M."/>
            <person name="Dessus-Babus S."/>
            <person name="Burckhardt D."/>
            <person name="Oertli M."/>
            <person name="Naumann U."/>
            <person name="Petersen F."/>
            <person name="Wong J."/>
        </authorList>
    </citation>
    <scope>NUCLEOTIDE SEQUENCE</scope>
    <source>
        <strain evidence="1">GSM-AAB239-AS_SAM_17_03QT</strain>
    </source>
</reference>
<comment type="caution">
    <text evidence="1">The sequence shown here is derived from an EMBL/GenBank/DDBJ whole genome shotgun (WGS) entry which is preliminary data.</text>
</comment>
<protein>
    <submittedName>
        <fullName evidence="1">Protein NRT1/ PTR FAMILY 5.2-like</fullName>
    </submittedName>
</protein>
<dbReference type="AlphaFoldDB" id="A0AAX6FH42"/>
<dbReference type="Proteomes" id="UP001140949">
    <property type="component" value="Unassembled WGS sequence"/>
</dbReference>
<evidence type="ECO:0000313" key="1">
    <source>
        <dbReference type="EMBL" id="KAJ6815602.1"/>
    </source>
</evidence>
<accession>A0AAX6FH42</accession>
<name>A0AAX6FH42_IRIPA</name>
<sequence length="96" mass="10237">MQHIDQRTKHRSDDDCIDLLLSECVTSSPLRYKREHMGESVDVGDPVLDLRGLGEVGGDGVVVDGAEEFVDVHGAEGGEGVGGGLSGELGVHVRRR</sequence>
<organism evidence="1 2">
    <name type="scientific">Iris pallida</name>
    <name type="common">Sweet iris</name>
    <dbReference type="NCBI Taxonomy" id="29817"/>
    <lineage>
        <taxon>Eukaryota</taxon>
        <taxon>Viridiplantae</taxon>
        <taxon>Streptophyta</taxon>
        <taxon>Embryophyta</taxon>
        <taxon>Tracheophyta</taxon>
        <taxon>Spermatophyta</taxon>
        <taxon>Magnoliopsida</taxon>
        <taxon>Liliopsida</taxon>
        <taxon>Asparagales</taxon>
        <taxon>Iridaceae</taxon>
        <taxon>Iridoideae</taxon>
        <taxon>Irideae</taxon>
        <taxon>Iris</taxon>
    </lineage>
</organism>
<evidence type="ECO:0000313" key="2">
    <source>
        <dbReference type="Proteomes" id="UP001140949"/>
    </source>
</evidence>
<proteinExistence type="predicted"/>
<reference evidence="1" key="2">
    <citation type="submission" date="2023-04" db="EMBL/GenBank/DDBJ databases">
        <authorList>
            <person name="Bruccoleri R.E."/>
            <person name="Oakeley E.J."/>
            <person name="Faust A.-M."/>
            <person name="Dessus-Babus S."/>
            <person name="Altorfer M."/>
            <person name="Burckhardt D."/>
            <person name="Oertli M."/>
            <person name="Naumann U."/>
            <person name="Petersen F."/>
            <person name="Wong J."/>
        </authorList>
    </citation>
    <scope>NUCLEOTIDE SEQUENCE</scope>
    <source>
        <strain evidence="1">GSM-AAB239-AS_SAM_17_03QT</strain>
        <tissue evidence="1">Leaf</tissue>
    </source>
</reference>
<keyword evidence="2" id="KW-1185">Reference proteome</keyword>
<gene>
    <name evidence="1" type="ORF">M6B38_134055</name>
</gene>
<dbReference type="EMBL" id="JANAVB010028818">
    <property type="protein sequence ID" value="KAJ6815602.1"/>
    <property type="molecule type" value="Genomic_DNA"/>
</dbReference>